<evidence type="ECO:0000256" key="10">
    <source>
        <dbReference type="PROSITE-ProRule" id="PRU00552"/>
    </source>
</evidence>
<keyword evidence="6 11" id="KW-0067">ATP-binding</keyword>
<dbReference type="RefSeq" id="WP_044904737.1">
    <property type="nucleotide sequence ID" value="NZ_JQIF01000031.1"/>
</dbReference>
<dbReference type="InterPro" id="IPR050079">
    <property type="entry name" value="DEAD_box_RNA_helicase"/>
</dbReference>
<evidence type="ECO:0000259" key="14">
    <source>
        <dbReference type="PROSITE" id="PS51194"/>
    </source>
</evidence>
<dbReference type="FunFam" id="3.40.50.300:FF:000108">
    <property type="entry name" value="ATP-dependent RNA helicase RhlE"/>
    <property type="match status" value="1"/>
</dbReference>
<dbReference type="GO" id="GO:0003723">
    <property type="term" value="F:RNA binding"/>
    <property type="evidence" value="ECO:0007669"/>
    <property type="project" value="UniProtKB-ARBA"/>
</dbReference>
<comment type="similarity">
    <text evidence="7 11">Belongs to the DEAD box helicase family.</text>
</comment>
<dbReference type="CDD" id="cd00268">
    <property type="entry name" value="DEADc"/>
    <property type="match status" value="1"/>
</dbReference>
<dbReference type="InterPro" id="IPR001650">
    <property type="entry name" value="Helicase_C-like"/>
</dbReference>
<evidence type="ECO:0000313" key="16">
    <source>
        <dbReference type="EMBL" id="KGJ53873.1"/>
    </source>
</evidence>
<keyword evidence="4 11" id="KW-0378">Hydrolase</keyword>
<accession>A0A099IAI3</accession>
<dbReference type="InterPro" id="IPR011545">
    <property type="entry name" value="DEAD/DEAH_box_helicase_dom"/>
</dbReference>
<sequence>MKFQTLHITEPILKAVKEQGYVDPTPIQEQAIPYALQGRDILGCAQTGTGKTAAFSIPTIQLLKKHYKQSIRSLIVTPTRELAIQIQENITAYAQYTTIRSAVIFGGVPQKPQERILKAGVDILVATPGRLNDLIQQGIIDISHIEIFILDEADRMLDMGFLPDVKRIIAKLPKRKQTLFFSATMPSEIRKLAQSLLHEPVSIEVTPASTTVEKIDQSLYYVDKANKKRLLLKFLQKNRVQNALVFTRTKSNANRLAKYLNENGVTTGVIHGNKSQNARQQALLQFKEGKSRVLVATDIAARGIDVQELSHVFNFDIPNEAEVYVHRIGRTGRAGRQGCAIAFSDCNEAEYVKNIEKLIRMHIPVVEDREFPMRNLEPAASAQSQNRRRQKPAAKPSVSNRSENRSAAMKTQTSAAAPKRNNRRRRPQSQKQPAHTA</sequence>
<evidence type="ECO:0000256" key="1">
    <source>
        <dbReference type="ARBA" id="ARBA00012552"/>
    </source>
</evidence>
<comment type="catalytic activity">
    <reaction evidence="8">
        <text>ATP + H2O = ADP + phosphate + H(+)</text>
        <dbReference type="Rhea" id="RHEA:13065"/>
        <dbReference type="ChEBI" id="CHEBI:15377"/>
        <dbReference type="ChEBI" id="CHEBI:15378"/>
        <dbReference type="ChEBI" id="CHEBI:30616"/>
        <dbReference type="ChEBI" id="CHEBI:43474"/>
        <dbReference type="ChEBI" id="CHEBI:456216"/>
        <dbReference type="EC" id="3.6.4.13"/>
    </reaction>
</comment>
<dbReference type="AlphaFoldDB" id="A0A099IAI3"/>
<dbReference type="InterPro" id="IPR000629">
    <property type="entry name" value="RNA-helicase_DEAD-box_CS"/>
</dbReference>
<dbReference type="GO" id="GO:0003724">
    <property type="term" value="F:RNA helicase activity"/>
    <property type="evidence" value="ECO:0007669"/>
    <property type="project" value="UniProtKB-EC"/>
</dbReference>
<dbReference type="GO" id="GO:0005524">
    <property type="term" value="F:ATP binding"/>
    <property type="evidence" value="ECO:0007669"/>
    <property type="project" value="UniProtKB-KW"/>
</dbReference>
<evidence type="ECO:0000256" key="2">
    <source>
        <dbReference type="ARBA" id="ARBA00022490"/>
    </source>
</evidence>
<feature type="region of interest" description="Disordered" evidence="12">
    <location>
        <begin position="378"/>
        <end position="437"/>
    </location>
</feature>
<dbReference type="PANTHER" id="PTHR47959:SF13">
    <property type="entry name" value="ATP-DEPENDENT RNA HELICASE RHLE"/>
    <property type="match status" value="1"/>
</dbReference>
<dbReference type="GO" id="GO:0005829">
    <property type="term" value="C:cytosol"/>
    <property type="evidence" value="ECO:0007669"/>
    <property type="project" value="TreeGrafter"/>
</dbReference>
<organism evidence="16 17">
    <name type="scientific">Clostridium innocuum</name>
    <dbReference type="NCBI Taxonomy" id="1522"/>
    <lineage>
        <taxon>Bacteria</taxon>
        <taxon>Bacillati</taxon>
        <taxon>Bacillota</taxon>
        <taxon>Clostridia</taxon>
        <taxon>Eubacteriales</taxon>
        <taxon>Clostridiaceae</taxon>
        <taxon>Clostridium</taxon>
    </lineage>
</organism>
<feature type="short sequence motif" description="Q motif" evidence="10">
    <location>
        <begin position="1"/>
        <end position="29"/>
    </location>
</feature>
<evidence type="ECO:0000256" key="8">
    <source>
        <dbReference type="ARBA" id="ARBA00047984"/>
    </source>
</evidence>
<evidence type="ECO:0000256" key="6">
    <source>
        <dbReference type="ARBA" id="ARBA00022840"/>
    </source>
</evidence>
<dbReference type="SMART" id="SM00487">
    <property type="entry name" value="DEXDc"/>
    <property type="match status" value="1"/>
</dbReference>
<evidence type="ECO:0000313" key="17">
    <source>
        <dbReference type="Proteomes" id="UP000030008"/>
    </source>
</evidence>
<evidence type="ECO:0000259" key="15">
    <source>
        <dbReference type="PROSITE" id="PS51195"/>
    </source>
</evidence>
<dbReference type="Pfam" id="PF00270">
    <property type="entry name" value="DEAD"/>
    <property type="match status" value="1"/>
</dbReference>
<keyword evidence="3 11" id="KW-0547">Nucleotide-binding</keyword>
<keyword evidence="2" id="KW-0963">Cytoplasm</keyword>
<evidence type="ECO:0000256" key="3">
    <source>
        <dbReference type="ARBA" id="ARBA00022741"/>
    </source>
</evidence>
<reference evidence="16 17" key="1">
    <citation type="submission" date="2014-08" db="EMBL/GenBank/DDBJ databases">
        <title>Clostridium innocuum, an unnegligible vancomycin-resistant pathogen causing extra-intestinal infections.</title>
        <authorList>
            <person name="Feng Y."/>
            <person name="Chiu C.-H."/>
        </authorList>
    </citation>
    <scope>NUCLEOTIDE SEQUENCE [LARGE SCALE GENOMIC DNA]</scope>
    <source>
        <strain evidence="16 17">AN88</strain>
    </source>
</reference>
<feature type="domain" description="Helicase ATP-binding" evidence="13">
    <location>
        <begin position="32"/>
        <end position="203"/>
    </location>
</feature>
<evidence type="ECO:0000256" key="5">
    <source>
        <dbReference type="ARBA" id="ARBA00022806"/>
    </source>
</evidence>
<dbReference type="EC" id="3.6.4.13" evidence="1"/>
<protein>
    <recommendedName>
        <fullName evidence="9">ATP-dependent RNA helicase CshA</fullName>
        <ecNumber evidence="1">3.6.4.13</ecNumber>
    </recommendedName>
</protein>
<dbReference type="PANTHER" id="PTHR47959">
    <property type="entry name" value="ATP-DEPENDENT RNA HELICASE RHLE-RELATED"/>
    <property type="match status" value="1"/>
</dbReference>
<dbReference type="InterPro" id="IPR014014">
    <property type="entry name" value="RNA_helicase_DEAD_Q_motif"/>
</dbReference>
<name>A0A099IAI3_CLOIN</name>
<dbReference type="PROSITE" id="PS51194">
    <property type="entry name" value="HELICASE_CTER"/>
    <property type="match status" value="1"/>
</dbReference>
<dbReference type="InterPro" id="IPR027417">
    <property type="entry name" value="P-loop_NTPase"/>
</dbReference>
<feature type="domain" description="DEAD-box RNA helicase Q" evidence="15">
    <location>
        <begin position="1"/>
        <end position="29"/>
    </location>
</feature>
<evidence type="ECO:0000256" key="12">
    <source>
        <dbReference type="SAM" id="MobiDB-lite"/>
    </source>
</evidence>
<gene>
    <name evidence="16" type="ORF">CIAN88_06940</name>
</gene>
<dbReference type="InterPro" id="IPR014001">
    <property type="entry name" value="Helicase_ATP-bd"/>
</dbReference>
<dbReference type="PROSITE" id="PS51192">
    <property type="entry name" value="HELICASE_ATP_BIND_1"/>
    <property type="match status" value="1"/>
</dbReference>
<evidence type="ECO:0000256" key="9">
    <source>
        <dbReference type="ARBA" id="ARBA00067932"/>
    </source>
</evidence>
<evidence type="ECO:0000256" key="11">
    <source>
        <dbReference type="RuleBase" id="RU000492"/>
    </source>
</evidence>
<dbReference type="Proteomes" id="UP000030008">
    <property type="component" value="Unassembled WGS sequence"/>
</dbReference>
<dbReference type="Gene3D" id="3.40.50.300">
    <property type="entry name" value="P-loop containing nucleotide triphosphate hydrolases"/>
    <property type="match status" value="2"/>
</dbReference>
<dbReference type="PROSITE" id="PS51195">
    <property type="entry name" value="Q_MOTIF"/>
    <property type="match status" value="1"/>
</dbReference>
<proteinExistence type="inferred from homology"/>
<dbReference type="Pfam" id="PF00271">
    <property type="entry name" value="Helicase_C"/>
    <property type="match status" value="1"/>
</dbReference>
<feature type="domain" description="Helicase C-terminal" evidence="14">
    <location>
        <begin position="214"/>
        <end position="377"/>
    </location>
</feature>
<keyword evidence="5 11" id="KW-0347">Helicase</keyword>
<dbReference type="GO" id="GO:0016787">
    <property type="term" value="F:hydrolase activity"/>
    <property type="evidence" value="ECO:0007669"/>
    <property type="project" value="UniProtKB-KW"/>
</dbReference>
<dbReference type="CDD" id="cd18787">
    <property type="entry name" value="SF2_C_DEAD"/>
    <property type="match status" value="1"/>
</dbReference>
<dbReference type="InterPro" id="IPR044742">
    <property type="entry name" value="DEAD/DEAH_RhlB"/>
</dbReference>
<comment type="caution">
    <text evidence="16">The sequence shown here is derived from an EMBL/GenBank/DDBJ whole genome shotgun (WGS) entry which is preliminary data.</text>
</comment>
<evidence type="ECO:0000259" key="13">
    <source>
        <dbReference type="PROSITE" id="PS51192"/>
    </source>
</evidence>
<dbReference type="EMBL" id="JQIF01000031">
    <property type="protein sequence ID" value="KGJ53873.1"/>
    <property type="molecule type" value="Genomic_DNA"/>
</dbReference>
<dbReference type="SMART" id="SM00490">
    <property type="entry name" value="HELICc"/>
    <property type="match status" value="1"/>
</dbReference>
<dbReference type="PROSITE" id="PS00039">
    <property type="entry name" value="DEAD_ATP_HELICASE"/>
    <property type="match status" value="1"/>
</dbReference>
<dbReference type="SUPFAM" id="SSF52540">
    <property type="entry name" value="P-loop containing nucleoside triphosphate hydrolases"/>
    <property type="match status" value="1"/>
</dbReference>
<evidence type="ECO:0000256" key="4">
    <source>
        <dbReference type="ARBA" id="ARBA00022801"/>
    </source>
</evidence>
<evidence type="ECO:0000256" key="7">
    <source>
        <dbReference type="ARBA" id="ARBA00038437"/>
    </source>
</evidence>